<keyword evidence="3" id="KW-1185">Reference proteome</keyword>
<evidence type="ECO:0000256" key="1">
    <source>
        <dbReference type="ARBA" id="ARBA00023157"/>
    </source>
</evidence>
<proteinExistence type="predicted"/>
<dbReference type="CDD" id="cd00037">
    <property type="entry name" value="CLECT"/>
    <property type="match status" value="1"/>
</dbReference>
<dbReference type="Pfam" id="PF00059">
    <property type="entry name" value="Lectin_C"/>
    <property type="match status" value="1"/>
</dbReference>
<protein>
    <submittedName>
        <fullName evidence="4">Hemolymph lipopolysaccharide-binding protein-like</fullName>
    </submittedName>
</protein>
<dbReference type="InterPro" id="IPR018378">
    <property type="entry name" value="C-type_lectin_CS"/>
</dbReference>
<dbReference type="PROSITE" id="PS00615">
    <property type="entry name" value="C_TYPE_LECTIN_1"/>
    <property type="match status" value="1"/>
</dbReference>
<accession>A0AAJ6YEP7</accession>
<dbReference type="Gene3D" id="3.10.100.10">
    <property type="entry name" value="Mannose-Binding Protein A, subunit A"/>
    <property type="match status" value="1"/>
</dbReference>
<sequence length="103" mass="11774">MGAHLAVPSNEKEMNMIVNYLKFINLTEAFIGIHDIFDEGRFVTVHGVPFVPNNFLKWSTSPHLEPDNFNNEDCCVLSRNGFLSDDACTEKRNAICQRYKSFC</sequence>
<evidence type="ECO:0000259" key="2">
    <source>
        <dbReference type="PROSITE" id="PS50041"/>
    </source>
</evidence>
<dbReference type="InterPro" id="IPR016186">
    <property type="entry name" value="C-type_lectin-like/link_sf"/>
</dbReference>
<dbReference type="GeneID" id="105361270"/>
<dbReference type="InterPro" id="IPR016187">
    <property type="entry name" value="CTDL_fold"/>
</dbReference>
<dbReference type="SUPFAM" id="SSF56436">
    <property type="entry name" value="C-type lectin-like"/>
    <property type="match status" value="1"/>
</dbReference>
<dbReference type="PROSITE" id="PS50041">
    <property type="entry name" value="C_TYPE_LECTIN_2"/>
    <property type="match status" value="1"/>
</dbReference>
<dbReference type="AlphaFoldDB" id="A0AAJ6YEP7"/>
<gene>
    <name evidence="4" type="primary">LOC105361270</name>
</gene>
<evidence type="ECO:0000313" key="4">
    <source>
        <dbReference type="RefSeq" id="XP_011496688.1"/>
    </source>
</evidence>
<dbReference type="Proteomes" id="UP000695007">
    <property type="component" value="Unplaced"/>
</dbReference>
<dbReference type="KEGG" id="csol:105361270"/>
<feature type="domain" description="C-type lectin" evidence="2">
    <location>
        <begin position="1"/>
        <end position="97"/>
    </location>
</feature>
<evidence type="ECO:0000313" key="3">
    <source>
        <dbReference type="Proteomes" id="UP000695007"/>
    </source>
</evidence>
<reference evidence="4" key="1">
    <citation type="submission" date="2025-08" db="UniProtKB">
        <authorList>
            <consortium name="RefSeq"/>
        </authorList>
    </citation>
    <scope>IDENTIFICATION</scope>
</reference>
<name>A0AAJ6YEP7_9HYME</name>
<dbReference type="InterPro" id="IPR001304">
    <property type="entry name" value="C-type_lectin-like"/>
</dbReference>
<organism evidence="3 4">
    <name type="scientific">Ceratosolen solmsi marchali</name>
    <dbReference type="NCBI Taxonomy" id="326594"/>
    <lineage>
        <taxon>Eukaryota</taxon>
        <taxon>Metazoa</taxon>
        <taxon>Ecdysozoa</taxon>
        <taxon>Arthropoda</taxon>
        <taxon>Hexapoda</taxon>
        <taxon>Insecta</taxon>
        <taxon>Pterygota</taxon>
        <taxon>Neoptera</taxon>
        <taxon>Endopterygota</taxon>
        <taxon>Hymenoptera</taxon>
        <taxon>Apocrita</taxon>
        <taxon>Proctotrupomorpha</taxon>
        <taxon>Chalcidoidea</taxon>
        <taxon>Agaonidae</taxon>
        <taxon>Agaoninae</taxon>
        <taxon>Ceratosolen</taxon>
    </lineage>
</organism>
<dbReference type="RefSeq" id="XP_011496688.1">
    <property type="nucleotide sequence ID" value="XM_011498386.1"/>
</dbReference>
<keyword evidence="1" id="KW-1015">Disulfide bond</keyword>